<evidence type="ECO:0000256" key="1">
    <source>
        <dbReference type="SAM" id="Phobius"/>
    </source>
</evidence>
<evidence type="ECO:0000313" key="3">
    <source>
        <dbReference type="Proteomes" id="UP000239181"/>
    </source>
</evidence>
<feature type="transmembrane region" description="Helical" evidence="1">
    <location>
        <begin position="12"/>
        <end position="33"/>
    </location>
</feature>
<evidence type="ECO:0008006" key="4">
    <source>
        <dbReference type="Google" id="ProtNLM"/>
    </source>
</evidence>
<sequence length="241" mass="27400">MKNNKVPLISKIGPTILAGGGVIFFAWLSYWIRFGHGFNFSVDPAVWGQFGDFLGGVINPLLTFISVILLINSVGLQRQANNSLIELEDFRKTEQKFYNMLESQRGSFEGFKIKVNENPHSEVLFNGEAVLHLEEKVLQDISNGASIEEIRESIENLDKSDAIYNVVRRFYLLVSLILKEVAPEKRKEYFDACVGMTDYRLICLLVMSLEIFDWSILEDIDNSGILADKNLADYRESFSVN</sequence>
<proteinExistence type="predicted"/>
<dbReference type="OrthoDB" id="6422829at2"/>
<organism evidence="2 3">
    <name type="scientific">Pantoea coffeiphila</name>
    <dbReference type="NCBI Taxonomy" id="1465635"/>
    <lineage>
        <taxon>Bacteria</taxon>
        <taxon>Pseudomonadati</taxon>
        <taxon>Pseudomonadota</taxon>
        <taxon>Gammaproteobacteria</taxon>
        <taxon>Enterobacterales</taxon>
        <taxon>Erwiniaceae</taxon>
        <taxon>Pantoea</taxon>
    </lineage>
</organism>
<dbReference type="AlphaFoldDB" id="A0A2S9IAT5"/>
<accession>A0A2S9IAT5</accession>
<name>A0A2S9IAT5_9GAMM</name>
<gene>
    <name evidence="2" type="ORF">CQW29_13075</name>
</gene>
<comment type="caution">
    <text evidence="2">The sequence shown here is derived from an EMBL/GenBank/DDBJ whole genome shotgun (WGS) entry which is preliminary data.</text>
</comment>
<evidence type="ECO:0000313" key="2">
    <source>
        <dbReference type="EMBL" id="PRD14888.1"/>
    </source>
</evidence>
<dbReference type="Proteomes" id="UP000239181">
    <property type="component" value="Unassembled WGS sequence"/>
</dbReference>
<dbReference type="RefSeq" id="WP_105593171.1">
    <property type="nucleotide sequence ID" value="NZ_PDET01000008.1"/>
</dbReference>
<feature type="transmembrane region" description="Helical" evidence="1">
    <location>
        <begin position="53"/>
        <end position="71"/>
    </location>
</feature>
<reference evidence="2 3" key="1">
    <citation type="submission" date="2017-10" db="EMBL/GenBank/DDBJ databases">
        <title>Draft genome of two endophytic bacteria isolated from 'guarana' Paullinia cupana (Mart.) Ducke.</title>
        <authorList>
            <person name="Siqueira K.A."/>
            <person name="Liotti R.G."/>
            <person name="Mendes T.A."/>
            <person name="Soares M.A."/>
        </authorList>
    </citation>
    <scope>NUCLEOTIDE SEQUENCE [LARGE SCALE GENOMIC DNA]</scope>
    <source>
        <strain evidence="2 3">342</strain>
    </source>
</reference>
<keyword evidence="1" id="KW-1133">Transmembrane helix</keyword>
<keyword evidence="3" id="KW-1185">Reference proteome</keyword>
<keyword evidence="1" id="KW-0812">Transmembrane</keyword>
<dbReference type="EMBL" id="PDET01000008">
    <property type="protein sequence ID" value="PRD14888.1"/>
    <property type="molecule type" value="Genomic_DNA"/>
</dbReference>
<protein>
    <recommendedName>
        <fullName evidence="4">Phage abortive infection protein</fullName>
    </recommendedName>
</protein>
<keyword evidence="1" id="KW-0472">Membrane</keyword>